<comment type="subcellular location">
    <subcellularLocation>
        <location evidence="1">Membrane</location>
        <topology evidence="1">Multi-pass membrane protein</topology>
    </subcellularLocation>
</comment>
<dbReference type="InterPro" id="IPR036719">
    <property type="entry name" value="Neuro-gated_channel_TM_sf"/>
</dbReference>
<dbReference type="InterPro" id="IPR000971">
    <property type="entry name" value="Globin"/>
</dbReference>
<dbReference type="GO" id="GO:0020037">
    <property type="term" value="F:heme binding"/>
    <property type="evidence" value="ECO:0007669"/>
    <property type="project" value="InterPro"/>
</dbReference>
<dbReference type="GO" id="GO:0042391">
    <property type="term" value="P:regulation of membrane potential"/>
    <property type="evidence" value="ECO:0000318"/>
    <property type="project" value="GO_Central"/>
</dbReference>
<dbReference type="Pfam" id="PF02931">
    <property type="entry name" value="Neur_chan_LBD"/>
    <property type="match status" value="1"/>
</dbReference>
<evidence type="ECO:0000256" key="4">
    <source>
        <dbReference type="ARBA" id="ARBA00023136"/>
    </source>
</evidence>
<keyword evidence="4" id="KW-0472">Membrane</keyword>
<dbReference type="GO" id="GO:0045202">
    <property type="term" value="C:synapse"/>
    <property type="evidence" value="ECO:0000318"/>
    <property type="project" value="GO_Central"/>
</dbReference>
<evidence type="ECO:0000313" key="6">
    <source>
        <dbReference type="EnsemblMetazoa" id="PPA05918.1"/>
    </source>
</evidence>
<dbReference type="FunFam" id="2.70.170.10:FF:000170">
    <property type="entry name" value="Uncharacterized protein"/>
    <property type="match status" value="1"/>
</dbReference>
<keyword evidence="2" id="KW-0812">Transmembrane</keyword>
<dbReference type="EnsemblMetazoa" id="PPA05918.1">
    <property type="protein sequence ID" value="PPA05918.1"/>
    <property type="gene ID" value="WBGene00095472"/>
</dbReference>
<dbReference type="GO" id="GO:0019825">
    <property type="term" value="F:oxygen binding"/>
    <property type="evidence" value="ECO:0007669"/>
    <property type="project" value="InterPro"/>
</dbReference>
<organism evidence="6 7">
    <name type="scientific">Pristionchus pacificus</name>
    <name type="common">Parasitic nematode worm</name>
    <dbReference type="NCBI Taxonomy" id="54126"/>
    <lineage>
        <taxon>Eukaryota</taxon>
        <taxon>Metazoa</taxon>
        <taxon>Ecdysozoa</taxon>
        <taxon>Nematoda</taxon>
        <taxon>Chromadorea</taxon>
        <taxon>Rhabditida</taxon>
        <taxon>Rhabditina</taxon>
        <taxon>Diplogasteromorpha</taxon>
        <taxon>Diplogasteroidea</taxon>
        <taxon>Neodiplogasteridae</taxon>
        <taxon>Pristionchus</taxon>
    </lineage>
</organism>
<dbReference type="InterPro" id="IPR038050">
    <property type="entry name" value="Neuro_actylchol_rec"/>
</dbReference>
<dbReference type="OrthoDB" id="5829119at2759"/>
<dbReference type="Proteomes" id="UP000005239">
    <property type="component" value="Unassembled WGS sequence"/>
</dbReference>
<evidence type="ECO:0000256" key="3">
    <source>
        <dbReference type="ARBA" id="ARBA00022989"/>
    </source>
</evidence>
<dbReference type="PANTHER" id="PTHR18945">
    <property type="entry name" value="NEUROTRANSMITTER GATED ION CHANNEL"/>
    <property type="match status" value="1"/>
</dbReference>
<dbReference type="GO" id="GO:0043005">
    <property type="term" value="C:neuron projection"/>
    <property type="evidence" value="ECO:0000318"/>
    <property type="project" value="GO_Central"/>
</dbReference>
<dbReference type="GO" id="GO:0034220">
    <property type="term" value="P:monoatomic ion transmembrane transport"/>
    <property type="evidence" value="ECO:0000318"/>
    <property type="project" value="GO_Central"/>
</dbReference>
<evidence type="ECO:0000313" key="7">
    <source>
        <dbReference type="Proteomes" id="UP000005239"/>
    </source>
</evidence>
<keyword evidence="3" id="KW-1133">Transmembrane helix</keyword>
<dbReference type="SUPFAM" id="SSF46458">
    <property type="entry name" value="Globin-like"/>
    <property type="match status" value="1"/>
</dbReference>
<evidence type="ECO:0000256" key="1">
    <source>
        <dbReference type="ARBA" id="ARBA00004141"/>
    </source>
</evidence>
<dbReference type="InterPro" id="IPR006202">
    <property type="entry name" value="Neur_chan_lig-bd"/>
</dbReference>
<dbReference type="PROSITE" id="PS01033">
    <property type="entry name" value="GLOBIN"/>
    <property type="match status" value="1"/>
</dbReference>
<dbReference type="SUPFAM" id="SSF90112">
    <property type="entry name" value="Neurotransmitter-gated ion-channel transmembrane pore"/>
    <property type="match status" value="1"/>
</dbReference>
<name>A0A2A6C3W4_PRIPA</name>
<dbReference type="GO" id="GO:0098794">
    <property type="term" value="C:postsynapse"/>
    <property type="evidence" value="ECO:0007669"/>
    <property type="project" value="GOC"/>
</dbReference>
<feature type="domain" description="Globin" evidence="5">
    <location>
        <begin position="338"/>
        <end position="521"/>
    </location>
</feature>
<dbReference type="CDD" id="cd01040">
    <property type="entry name" value="Mb-like"/>
    <property type="match status" value="1"/>
</dbReference>
<evidence type="ECO:0000256" key="2">
    <source>
        <dbReference type="ARBA" id="ARBA00022692"/>
    </source>
</evidence>
<keyword evidence="7" id="KW-1185">Reference proteome</keyword>
<dbReference type="Gene3D" id="1.20.58.390">
    <property type="entry name" value="Neurotransmitter-gated ion-channel transmembrane domain"/>
    <property type="match status" value="1"/>
</dbReference>
<dbReference type="InterPro" id="IPR044399">
    <property type="entry name" value="Mb-like_M"/>
</dbReference>
<dbReference type="Gene3D" id="2.70.170.10">
    <property type="entry name" value="Neurotransmitter-gated ion-channel ligand-binding domain"/>
    <property type="match status" value="1"/>
</dbReference>
<dbReference type="GO" id="GO:0007268">
    <property type="term" value="P:chemical synaptic transmission"/>
    <property type="evidence" value="ECO:0000318"/>
    <property type="project" value="GO_Central"/>
</dbReference>
<dbReference type="Gene3D" id="1.10.490.10">
    <property type="entry name" value="Globins"/>
    <property type="match status" value="1"/>
</dbReference>
<dbReference type="GO" id="GO:0005886">
    <property type="term" value="C:plasma membrane"/>
    <property type="evidence" value="ECO:0000318"/>
    <property type="project" value="GO_Central"/>
</dbReference>
<reference evidence="6" key="2">
    <citation type="submission" date="2022-06" db="UniProtKB">
        <authorList>
            <consortium name="EnsemblMetazoa"/>
        </authorList>
    </citation>
    <scope>IDENTIFICATION</scope>
    <source>
        <strain evidence="6">PS312</strain>
    </source>
</reference>
<sequence>MDVSIRLSRVIVATMVDPRFQWNVSASEGIREIAVKSSAVWQPDVYPCESAGVTTVTPETISALVSEIGNQSTVINSLFIFDTMEKLFSMLINSSHTIFDVFPFDKQRCLICFALDGFTGSSVNLMDTLPDERQLRGNSEWDFVGNLSIDDSKTESDGLQTNTITYHFLLARRPFFYVYLIVVPSCLICIISLVGIFFTDANEIVENAVSIGLTTLTSLMLLVTIFADSLAKTNNLSGLGWFVLMDIVLVYSSVTVILIIDHTRTFVIEMTKKKRKEKKFLRVLLSNNAHTIIRVALFFLAIFGLVLKGEGHESKLVVVIMGQMLTLCSSKKKEPSMELTDEEVAAVRNVWIRAKTEDIGKKILQTLIEKRPKFAEYFGILCQSDKLDMNSLKESKEFHLQAHRIQNFLDTAVGSLGYCPVTSIYDMAHRIGQIHFYRGVNFGADNWLVFKRVTVDQVTKGVTSTQASQANLLEGTKEPEVVEQHPMADVQNPFSGENCLARLGWNKLMTVIVREMKRGFLEEAMRNCREEADPTYTGA</sequence>
<accession>A0A8R1Y6X2</accession>
<dbReference type="SUPFAM" id="SSF63712">
    <property type="entry name" value="Nicotinic receptor ligand binding domain-like"/>
    <property type="match status" value="1"/>
</dbReference>
<dbReference type="InterPro" id="IPR009050">
    <property type="entry name" value="Globin-like_sf"/>
</dbReference>
<dbReference type="GO" id="GO:0004888">
    <property type="term" value="F:transmembrane signaling receptor activity"/>
    <property type="evidence" value="ECO:0007669"/>
    <property type="project" value="InterPro"/>
</dbReference>
<protein>
    <submittedName>
        <fullName evidence="6">Glb-17</fullName>
    </submittedName>
</protein>
<dbReference type="GO" id="GO:1902495">
    <property type="term" value="C:transmembrane transporter complex"/>
    <property type="evidence" value="ECO:0000318"/>
    <property type="project" value="GO_Central"/>
</dbReference>
<dbReference type="GO" id="GO:1904315">
    <property type="term" value="F:transmitter-gated monoatomic ion channel activity involved in regulation of postsynaptic membrane potential"/>
    <property type="evidence" value="ECO:0000318"/>
    <property type="project" value="GO_Central"/>
</dbReference>
<gene>
    <name evidence="6" type="primary">WBGene00095472</name>
</gene>
<accession>A0A2A6C3W4</accession>
<dbReference type="AlphaFoldDB" id="A0A2A6C3W4"/>
<dbReference type="GO" id="GO:0005231">
    <property type="term" value="F:excitatory extracellular ligand-gated monoatomic ion channel activity"/>
    <property type="evidence" value="ECO:0000318"/>
    <property type="project" value="GO_Central"/>
</dbReference>
<dbReference type="InterPro" id="IPR012292">
    <property type="entry name" value="Globin/Proto"/>
</dbReference>
<evidence type="ECO:0000259" key="5">
    <source>
        <dbReference type="PROSITE" id="PS01033"/>
    </source>
</evidence>
<dbReference type="InterPro" id="IPR036734">
    <property type="entry name" value="Neur_chan_lig-bd_sf"/>
</dbReference>
<reference evidence="7" key="1">
    <citation type="journal article" date="2008" name="Nat. Genet.">
        <title>The Pristionchus pacificus genome provides a unique perspective on nematode lifestyle and parasitism.</title>
        <authorList>
            <person name="Dieterich C."/>
            <person name="Clifton S.W."/>
            <person name="Schuster L.N."/>
            <person name="Chinwalla A."/>
            <person name="Delehaunty K."/>
            <person name="Dinkelacker I."/>
            <person name="Fulton L."/>
            <person name="Fulton R."/>
            <person name="Godfrey J."/>
            <person name="Minx P."/>
            <person name="Mitreva M."/>
            <person name="Roeseler W."/>
            <person name="Tian H."/>
            <person name="Witte H."/>
            <person name="Yang S.P."/>
            <person name="Wilson R.K."/>
            <person name="Sommer R.J."/>
        </authorList>
    </citation>
    <scope>NUCLEOTIDE SEQUENCE [LARGE SCALE GENOMIC DNA]</scope>
    <source>
        <strain evidence="7">PS312</strain>
    </source>
</reference>
<proteinExistence type="predicted"/>
<dbReference type="InterPro" id="IPR006201">
    <property type="entry name" value="Neur_channel"/>
</dbReference>